<keyword evidence="4" id="KW-0408">Iron</keyword>
<name>A0A0F9N0V6_9ZZZZ</name>
<evidence type="ECO:0008006" key="7">
    <source>
        <dbReference type="Google" id="ProtNLM"/>
    </source>
</evidence>
<sequence>MIKEDFDIKFGSHFRANITLELAKKAKEAGFNDAWIGVEALNDTDLKEMNKGTTTNQNISTIANFTKKGVNVIAMLVVGFSNLEEEQKNCANIEETITLFSKLKISNNKGHELPLSIQWRPAPMFLVPGSLNYYEKRETTTRPWSCTVITEGNELYLQELEIELSDIPYEFDRPIPDKKVGKLMKRIQIADREAGFAIGGIAQYVISYMMEDRRNKRSRRKQERIGVIAQRFEAKKNILL</sequence>
<dbReference type="GO" id="GO:0046872">
    <property type="term" value="F:metal ion binding"/>
    <property type="evidence" value="ECO:0007669"/>
    <property type="project" value="UniProtKB-KW"/>
</dbReference>
<dbReference type="PANTHER" id="PTHR43409">
    <property type="entry name" value="ANAEROBIC MAGNESIUM-PROTOPORPHYRIN IX MONOMETHYL ESTER CYCLASE-RELATED"/>
    <property type="match status" value="1"/>
</dbReference>
<dbReference type="SUPFAM" id="SSF102114">
    <property type="entry name" value="Radical SAM enzymes"/>
    <property type="match status" value="1"/>
</dbReference>
<accession>A0A0F9N0V6</accession>
<proteinExistence type="predicted"/>
<dbReference type="EMBL" id="LAZR01004816">
    <property type="protein sequence ID" value="KKN05347.1"/>
    <property type="molecule type" value="Genomic_DNA"/>
</dbReference>
<evidence type="ECO:0000256" key="4">
    <source>
        <dbReference type="ARBA" id="ARBA00023004"/>
    </source>
</evidence>
<dbReference type="InterPro" id="IPR058240">
    <property type="entry name" value="rSAM_sf"/>
</dbReference>
<evidence type="ECO:0000256" key="2">
    <source>
        <dbReference type="ARBA" id="ARBA00022691"/>
    </source>
</evidence>
<dbReference type="AlphaFoldDB" id="A0A0F9N0V6"/>
<keyword evidence="5" id="KW-0411">Iron-sulfur</keyword>
<keyword evidence="2" id="KW-0949">S-adenosyl-L-methionine</keyword>
<dbReference type="PANTHER" id="PTHR43409:SF7">
    <property type="entry name" value="BLL1977 PROTEIN"/>
    <property type="match status" value="1"/>
</dbReference>
<evidence type="ECO:0000256" key="3">
    <source>
        <dbReference type="ARBA" id="ARBA00022723"/>
    </source>
</evidence>
<evidence type="ECO:0000256" key="5">
    <source>
        <dbReference type="ARBA" id="ARBA00023014"/>
    </source>
</evidence>
<protein>
    <recommendedName>
        <fullName evidence="7">Elp3/MiaA/NifB-like radical SAM core domain-containing protein</fullName>
    </recommendedName>
</protein>
<evidence type="ECO:0000313" key="6">
    <source>
        <dbReference type="EMBL" id="KKN05347.1"/>
    </source>
</evidence>
<evidence type="ECO:0000256" key="1">
    <source>
        <dbReference type="ARBA" id="ARBA00001966"/>
    </source>
</evidence>
<comment type="caution">
    <text evidence="6">The sequence shown here is derived from an EMBL/GenBank/DDBJ whole genome shotgun (WGS) entry which is preliminary data.</text>
</comment>
<dbReference type="GO" id="GO:0051536">
    <property type="term" value="F:iron-sulfur cluster binding"/>
    <property type="evidence" value="ECO:0007669"/>
    <property type="project" value="UniProtKB-KW"/>
</dbReference>
<comment type="cofactor">
    <cofactor evidence="1">
        <name>[4Fe-4S] cluster</name>
        <dbReference type="ChEBI" id="CHEBI:49883"/>
    </cofactor>
</comment>
<keyword evidence="3" id="KW-0479">Metal-binding</keyword>
<organism evidence="6">
    <name type="scientific">marine sediment metagenome</name>
    <dbReference type="NCBI Taxonomy" id="412755"/>
    <lineage>
        <taxon>unclassified sequences</taxon>
        <taxon>metagenomes</taxon>
        <taxon>ecological metagenomes</taxon>
    </lineage>
</organism>
<reference evidence="6" key="1">
    <citation type="journal article" date="2015" name="Nature">
        <title>Complex archaea that bridge the gap between prokaryotes and eukaryotes.</title>
        <authorList>
            <person name="Spang A."/>
            <person name="Saw J.H."/>
            <person name="Jorgensen S.L."/>
            <person name="Zaremba-Niedzwiedzka K."/>
            <person name="Martijn J."/>
            <person name="Lind A.E."/>
            <person name="van Eijk R."/>
            <person name="Schleper C."/>
            <person name="Guy L."/>
            <person name="Ettema T.J."/>
        </authorList>
    </citation>
    <scope>NUCLEOTIDE SEQUENCE</scope>
</reference>
<dbReference type="InterPro" id="IPR051198">
    <property type="entry name" value="BchE-like"/>
</dbReference>
<gene>
    <name evidence="6" type="ORF">LCGC14_1088290</name>
</gene>